<proteinExistence type="predicted"/>
<evidence type="ECO:0000313" key="2">
    <source>
        <dbReference type="EMBL" id="NYD44011.1"/>
    </source>
</evidence>
<comment type="caution">
    <text evidence="2">The sequence shown here is derived from an EMBL/GenBank/DDBJ whole genome shotgun (WGS) entry which is preliminary data.</text>
</comment>
<dbReference type="EMBL" id="JACCBG010000001">
    <property type="protein sequence ID" value="NYD44011.1"/>
    <property type="molecule type" value="Genomic_DNA"/>
</dbReference>
<feature type="compositionally biased region" description="Acidic residues" evidence="1">
    <location>
        <begin position="22"/>
        <end position="32"/>
    </location>
</feature>
<gene>
    <name evidence="2" type="ORF">BJZ21_004094</name>
</gene>
<feature type="region of interest" description="Disordered" evidence="1">
    <location>
        <begin position="1"/>
        <end position="32"/>
    </location>
</feature>
<organism evidence="2 3">
    <name type="scientific">Nocardioides panaciterrulae</name>
    <dbReference type="NCBI Taxonomy" id="661492"/>
    <lineage>
        <taxon>Bacteria</taxon>
        <taxon>Bacillati</taxon>
        <taxon>Actinomycetota</taxon>
        <taxon>Actinomycetes</taxon>
        <taxon>Propionibacteriales</taxon>
        <taxon>Nocardioidaceae</taxon>
        <taxon>Nocardioides</taxon>
    </lineage>
</organism>
<accession>A0A7Y9EAQ0</accession>
<evidence type="ECO:0000313" key="3">
    <source>
        <dbReference type="Proteomes" id="UP000535511"/>
    </source>
</evidence>
<keyword evidence="3" id="KW-1185">Reference proteome</keyword>
<evidence type="ECO:0000256" key="1">
    <source>
        <dbReference type="SAM" id="MobiDB-lite"/>
    </source>
</evidence>
<name>A0A7Y9EAQ0_9ACTN</name>
<dbReference type="Proteomes" id="UP000535511">
    <property type="component" value="Unassembled WGS sequence"/>
</dbReference>
<dbReference type="AlphaFoldDB" id="A0A7Y9EAQ0"/>
<reference evidence="2 3" key="1">
    <citation type="submission" date="2020-07" db="EMBL/GenBank/DDBJ databases">
        <title>Sequencing the genomes of 1000 actinobacteria strains.</title>
        <authorList>
            <person name="Klenk H.-P."/>
        </authorList>
    </citation>
    <scope>NUCLEOTIDE SEQUENCE [LARGE SCALE GENOMIC DNA]</scope>
    <source>
        <strain evidence="2 3">DSM 21350</strain>
    </source>
</reference>
<protein>
    <submittedName>
        <fullName evidence="2">Uncharacterized protein</fullName>
    </submittedName>
</protein>
<sequence length="32" mass="3409">MKEIKAVESAEGDDAIGKAMDTPDDNFDPNAL</sequence>